<proteinExistence type="predicted"/>
<accession>A0A2W2B6C8</accession>
<dbReference type="Proteomes" id="UP000248764">
    <property type="component" value="Unassembled WGS sequence"/>
</dbReference>
<dbReference type="RefSeq" id="WP_111256473.1">
    <property type="nucleotide sequence ID" value="NZ_POTW01000054.1"/>
</dbReference>
<dbReference type="PANTHER" id="PTHR39335:SF1">
    <property type="entry name" value="BLL4220 PROTEIN"/>
    <property type="match status" value="1"/>
</dbReference>
<keyword evidence="4" id="KW-1185">Reference proteome</keyword>
<evidence type="ECO:0000256" key="2">
    <source>
        <dbReference type="SAM" id="SignalP"/>
    </source>
</evidence>
<dbReference type="Pfam" id="PF03640">
    <property type="entry name" value="Lipoprotein_15"/>
    <property type="match status" value="1"/>
</dbReference>
<evidence type="ECO:0008006" key="5">
    <source>
        <dbReference type="Google" id="ProtNLM"/>
    </source>
</evidence>
<evidence type="ECO:0000256" key="1">
    <source>
        <dbReference type="SAM" id="MobiDB-lite"/>
    </source>
</evidence>
<dbReference type="InterPro" id="IPR005297">
    <property type="entry name" value="Lipoprotein_repeat"/>
</dbReference>
<dbReference type="EMBL" id="POTW01000054">
    <property type="protein sequence ID" value="PZF81622.1"/>
    <property type="molecule type" value="Genomic_DNA"/>
</dbReference>
<gene>
    <name evidence="3" type="ORF">C1I92_20310</name>
</gene>
<name>A0A2W2B6C8_9ACTN</name>
<feature type="chain" id="PRO_5039715545" description="Lipoprotein" evidence="2">
    <location>
        <begin position="29"/>
        <end position="176"/>
    </location>
</feature>
<sequence length="176" mass="18130">MNTSLHTGLRLRLIGASAAALLLLSACGSDDSGDAETQTTDGIVGTREIPDFGTVLTDADGNTLYTTEAEADGSILCVDGCEDFWPPLAMTGSEVPSGVDGVDGEFGVIARPDGSDQLTLDGMPLYTFSEDTGPGSFVGDGFEDDFQGTHFVWHAVTTGGSAPSDDDEDGGGGYDY</sequence>
<protein>
    <recommendedName>
        <fullName evidence="5">Lipoprotein</fullName>
    </recommendedName>
</protein>
<dbReference type="GO" id="GO:0043448">
    <property type="term" value="P:alkane catabolic process"/>
    <property type="evidence" value="ECO:0007669"/>
    <property type="project" value="TreeGrafter"/>
</dbReference>
<dbReference type="PANTHER" id="PTHR39335">
    <property type="entry name" value="BLL4220 PROTEIN"/>
    <property type="match status" value="1"/>
</dbReference>
<dbReference type="AlphaFoldDB" id="A0A2W2B6C8"/>
<organism evidence="3 4">
    <name type="scientific">Jiangella anatolica</name>
    <dbReference type="NCBI Taxonomy" id="2670374"/>
    <lineage>
        <taxon>Bacteria</taxon>
        <taxon>Bacillati</taxon>
        <taxon>Actinomycetota</taxon>
        <taxon>Actinomycetes</taxon>
        <taxon>Jiangellales</taxon>
        <taxon>Jiangellaceae</taxon>
        <taxon>Jiangella</taxon>
    </lineage>
</organism>
<reference evidence="3 4" key="1">
    <citation type="submission" date="2018-01" db="EMBL/GenBank/DDBJ databases">
        <title>Draft genome sequence of Jiangella sp. GTF31.</title>
        <authorList>
            <person name="Sahin N."/>
            <person name="Ay H."/>
            <person name="Saygin H."/>
        </authorList>
    </citation>
    <scope>NUCLEOTIDE SEQUENCE [LARGE SCALE GENOMIC DNA]</scope>
    <source>
        <strain evidence="3 4">GTF31</strain>
    </source>
</reference>
<keyword evidence="2" id="KW-0732">Signal</keyword>
<evidence type="ECO:0000313" key="4">
    <source>
        <dbReference type="Proteomes" id="UP000248764"/>
    </source>
</evidence>
<feature type="region of interest" description="Disordered" evidence="1">
    <location>
        <begin position="157"/>
        <end position="176"/>
    </location>
</feature>
<evidence type="ECO:0000313" key="3">
    <source>
        <dbReference type="EMBL" id="PZF81622.1"/>
    </source>
</evidence>
<comment type="caution">
    <text evidence="3">The sequence shown here is derived from an EMBL/GenBank/DDBJ whole genome shotgun (WGS) entry which is preliminary data.</text>
</comment>
<feature type="signal peptide" evidence="2">
    <location>
        <begin position="1"/>
        <end position="28"/>
    </location>
</feature>